<reference evidence="1 2" key="1">
    <citation type="submission" date="2019-01" db="EMBL/GenBank/DDBJ databases">
        <title>Genome sequencing of strain FW100M-2.</title>
        <authorList>
            <person name="Heo J."/>
            <person name="Kim S.-J."/>
            <person name="Kim J.-S."/>
            <person name="Hong S.-B."/>
            <person name="Kwon S.-W."/>
        </authorList>
    </citation>
    <scope>NUCLEOTIDE SEQUENCE [LARGE SCALE GENOMIC DNA]</scope>
    <source>
        <strain evidence="1 2">FW100M-2</strain>
    </source>
</reference>
<name>A0A4P6EYV1_9BACL</name>
<dbReference type="EMBL" id="CP035492">
    <property type="protein sequence ID" value="QAY68302.1"/>
    <property type="molecule type" value="Genomic_DNA"/>
</dbReference>
<dbReference type="KEGG" id="pprt:ET464_01935"/>
<dbReference type="OrthoDB" id="1955171at2"/>
<proteinExistence type="predicted"/>
<accession>A0A4P6EYV1</accession>
<organism evidence="1 2">
    <name type="scientific">Paenibacillus protaetiae</name>
    <dbReference type="NCBI Taxonomy" id="2509456"/>
    <lineage>
        <taxon>Bacteria</taxon>
        <taxon>Bacillati</taxon>
        <taxon>Bacillota</taxon>
        <taxon>Bacilli</taxon>
        <taxon>Bacillales</taxon>
        <taxon>Paenibacillaceae</taxon>
        <taxon>Paenibacillus</taxon>
    </lineage>
</organism>
<dbReference type="InterPro" id="IPR025916">
    <property type="entry name" value="YdjO"/>
</dbReference>
<gene>
    <name evidence="1" type="ORF">ET464_01935</name>
</gene>
<keyword evidence="2" id="KW-1185">Reference proteome</keyword>
<dbReference type="AlphaFoldDB" id="A0A4P6EYV1"/>
<evidence type="ECO:0000313" key="1">
    <source>
        <dbReference type="EMBL" id="QAY68302.1"/>
    </source>
</evidence>
<dbReference type="Proteomes" id="UP000293568">
    <property type="component" value="Chromosome"/>
</dbReference>
<evidence type="ECO:0008006" key="3">
    <source>
        <dbReference type="Google" id="ProtNLM"/>
    </source>
</evidence>
<evidence type="ECO:0000313" key="2">
    <source>
        <dbReference type="Proteomes" id="UP000293568"/>
    </source>
</evidence>
<protein>
    <recommendedName>
        <fullName evidence="3">Cold-shock protein</fullName>
    </recommendedName>
</protein>
<dbReference type="Pfam" id="PF14169">
    <property type="entry name" value="YdjO"/>
    <property type="match status" value="1"/>
</dbReference>
<sequence>MTVATKEDAPVKLIPTKIWRCKNQDCKAWIRDEFISTDPLCPMCKGPMGRSMRHLPAVQNKVKAQPRKPKSEYE</sequence>